<dbReference type="Pfam" id="PF03807">
    <property type="entry name" value="F420_oxidored"/>
    <property type="match status" value="1"/>
</dbReference>
<evidence type="ECO:0000259" key="2">
    <source>
        <dbReference type="Pfam" id="PF10728"/>
    </source>
</evidence>
<dbReference type="SUPFAM" id="SSF48179">
    <property type="entry name" value="6-phosphogluconate dehydrogenase C-terminal domain-like"/>
    <property type="match status" value="1"/>
</dbReference>
<sequence length="253" mass="28186">MLNLILIGTGNVGSHLFNAFEKSKEVTVVQVVGRTVESLDPFSKHTSVTTDYGSIKDADVYIVAVKDDAVGKVSERLVHKKGLVVHTSGALDMDVLRTENRGVFYPLQTFTKGRALDFKSIPICVEAKDQKSMGQLNKLALQISENVHEINSKQRKKLHLAAVFVNNFTNYLYGVGEDICLSEGLTFDLLKPLIKETADKVYDLSPKAAQTGPAKRGDTISMQEHIKLLNEEDYKKLYTQLSELIQKTNEKEL</sequence>
<accession>A0A964WWV6</accession>
<evidence type="ECO:0000313" key="4">
    <source>
        <dbReference type="Proteomes" id="UP000667650"/>
    </source>
</evidence>
<evidence type="ECO:0000313" key="3">
    <source>
        <dbReference type="EMBL" id="NAY91163.1"/>
    </source>
</evidence>
<proteinExistence type="predicted"/>
<evidence type="ECO:0000259" key="1">
    <source>
        <dbReference type="Pfam" id="PF03807"/>
    </source>
</evidence>
<reference evidence="3" key="1">
    <citation type="submission" date="2020-01" db="EMBL/GenBank/DDBJ databases">
        <title>Muricauda ochracea sp. nov., isolated from a tidal flat of Garorim bay in Korea.</title>
        <authorList>
            <person name="Kim D."/>
            <person name="Yoo Y."/>
            <person name="Kim J.-J."/>
        </authorList>
    </citation>
    <scope>NUCLEOTIDE SEQUENCE</scope>
    <source>
        <strain evidence="3">JGD-17</strain>
    </source>
</reference>
<comment type="caution">
    <text evidence="3">The sequence shown here is derived from an EMBL/GenBank/DDBJ whole genome shotgun (WGS) entry which is preliminary data.</text>
</comment>
<keyword evidence="4" id="KW-1185">Reference proteome</keyword>
<organism evidence="3 4">
    <name type="scientific">Flagellimonas ochracea</name>
    <dbReference type="NCBI Taxonomy" id="2696472"/>
    <lineage>
        <taxon>Bacteria</taxon>
        <taxon>Pseudomonadati</taxon>
        <taxon>Bacteroidota</taxon>
        <taxon>Flavobacteriia</taxon>
        <taxon>Flavobacteriales</taxon>
        <taxon>Flavobacteriaceae</taxon>
        <taxon>Flagellimonas</taxon>
    </lineage>
</organism>
<dbReference type="Proteomes" id="UP000667650">
    <property type="component" value="Unassembled WGS sequence"/>
</dbReference>
<dbReference type="PANTHER" id="PTHR40459:SF1">
    <property type="entry name" value="CONSERVED HYPOTHETICAL ALANINE AND LEUCINE RICH PROTEIN"/>
    <property type="match status" value="1"/>
</dbReference>
<feature type="domain" description="Pyrroline-5-carboxylate reductase catalytic N-terminal" evidence="1">
    <location>
        <begin position="6"/>
        <end position="85"/>
    </location>
</feature>
<dbReference type="InterPro" id="IPR036291">
    <property type="entry name" value="NAD(P)-bd_dom_sf"/>
</dbReference>
<dbReference type="Gene3D" id="3.40.50.720">
    <property type="entry name" value="NAD(P)-binding Rossmann-like Domain"/>
    <property type="match status" value="1"/>
</dbReference>
<dbReference type="Gene3D" id="1.10.1040.20">
    <property type="entry name" value="ProC-like, C-terminal domain"/>
    <property type="match status" value="1"/>
</dbReference>
<dbReference type="AlphaFoldDB" id="A0A964WWV6"/>
<dbReference type="InterPro" id="IPR008927">
    <property type="entry name" value="6-PGluconate_DH-like_C_sf"/>
</dbReference>
<dbReference type="InterPro" id="IPR018931">
    <property type="entry name" value="DUF2520"/>
</dbReference>
<dbReference type="RefSeq" id="WP_166522546.1">
    <property type="nucleotide sequence ID" value="NZ_JAAABI010000001.1"/>
</dbReference>
<gene>
    <name evidence="3" type="ORF">GTQ34_04455</name>
</gene>
<dbReference type="Pfam" id="PF10728">
    <property type="entry name" value="DUF2520"/>
    <property type="match status" value="1"/>
</dbReference>
<dbReference type="InterPro" id="IPR028939">
    <property type="entry name" value="P5C_Rdtase_cat_N"/>
</dbReference>
<name>A0A964WWV6_9FLAO</name>
<dbReference type="InterPro" id="IPR037108">
    <property type="entry name" value="TM1727-like_C_sf"/>
</dbReference>
<dbReference type="EMBL" id="JAAABI010000001">
    <property type="protein sequence ID" value="NAY91163.1"/>
    <property type="molecule type" value="Genomic_DNA"/>
</dbReference>
<dbReference type="SUPFAM" id="SSF51735">
    <property type="entry name" value="NAD(P)-binding Rossmann-fold domains"/>
    <property type="match status" value="1"/>
</dbReference>
<dbReference type="PANTHER" id="PTHR40459">
    <property type="entry name" value="CONSERVED HYPOTHETICAL ALANINE AND LEUCINE RICH PROTEIN"/>
    <property type="match status" value="1"/>
</dbReference>
<feature type="domain" description="DUF2520" evidence="2">
    <location>
        <begin position="121"/>
        <end position="243"/>
    </location>
</feature>
<protein>
    <submittedName>
        <fullName evidence="3">DUF2520 domain-containing protein</fullName>
    </submittedName>
</protein>